<reference evidence="2 3" key="1">
    <citation type="journal article" date="2019" name="Commun. Biol.">
        <title>The bagworm genome reveals a unique fibroin gene that provides high tensile strength.</title>
        <authorList>
            <person name="Kono N."/>
            <person name="Nakamura H."/>
            <person name="Ohtoshi R."/>
            <person name="Tomita M."/>
            <person name="Numata K."/>
            <person name="Arakawa K."/>
        </authorList>
    </citation>
    <scope>NUCLEOTIDE SEQUENCE [LARGE SCALE GENOMIC DNA]</scope>
</reference>
<gene>
    <name evidence="2" type="ORF">EVAR_762_1</name>
</gene>
<keyword evidence="3" id="KW-1185">Reference proteome</keyword>
<comment type="caution">
    <text evidence="2">The sequence shown here is derived from an EMBL/GenBank/DDBJ whole genome shotgun (WGS) entry which is preliminary data.</text>
</comment>
<proteinExistence type="predicted"/>
<name>A0A4C1SEX5_EUMVA</name>
<dbReference type="Proteomes" id="UP000299102">
    <property type="component" value="Unassembled WGS sequence"/>
</dbReference>
<sequence>MRIRRRFRSGRGLASASCTRQEPCPQLEAAGRRNIGRRGGSAASRRAIGRRRIDRVALSGDGGGPGAGAADLHLR</sequence>
<dbReference type="AlphaFoldDB" id="A0A4C1SEX5"/>
<accession>A0A4C1SEX5</accession>
<organism evidence="2 3">
    <name type="scientific">Eumeta variegata</name>
    <name type="common">Bagworm moth</name>
    <name type="synonym">Eumeta japonica</name>
    <dbReference type="NCBI Taxonomy" id="151549"/>
    <lineage>
        <taxon>Eukaryota</taxon>
        <taxon>Metazoa</taxon>
        <taxon>Ecdysozoa</taxon>
        <taxon>Arthropoda</taxon>
        <taxon>Hexapoda</taxon>
        <taxon>Insecta</taxon>
        <taxon>Pterygota</taxon>
        <taxon>Neoptera</taxon>
        <taxon>Endopterygota</taxon>
        <taxon>Lepidoptera</taxon>
        <taxon>Glossata</taxon>
        <taxon>Ditrysia</taxon>
        <taxon>Tineoidea</taxon>
        <taxon>Psychidae</taxon>
        <taxon>Oiketicinae</taxon>
        <taxon>Eumeta</taxon>
    </lineage>
</organism>
<evidence type="ECO:0000313" key="2">
    <source>
        <dbReference type="EMBL" id="GBO99640.1"/>
    </source>
</evidence>
<evidence type="ECO:0000256" key="1">
    <source>
        <dbReference type="SAM" id="MobiDB-lite"/>
    </source>
</evidence>
<evidence type="ECO:0000313" key="3">
    <source>
        <dbReference type="Proteomes" id="UP000299102"/>
    </source>
</evidence>
<feature type="region of interest" description="Disordered" evidence="1">
    <location>
        <begin position="56"/>
        <end position="75"/>
    </location>
</feature>
<protein>
    <submittedName>
        <fullName evidence="2">Uncharacterized protein</fullName>
    </submittedName>
</protein>
<dbReference type="EMBL" id="BGZK01000003">
    <property type="protein sequence ID" value="GBO99640.1"/>
    <property type="molecule type" value="Genomic_DNA"/>
</dbReference>
<feature type="region of interest" description="Disordered" evidence="1">
    <location>
        <begin position="1"/>
        <end position="48"/>
    </location>
</feature>